<feature type="chain" id="PRO_5046247812" evidence="1">
    <location>
        <begin position="20"/>
        <end position="330"/>
    </location>
</feature>
<reference evidence="2 3" key="1">
    <citation type="submission" date="2020-04" db="EMBL/GenBank/DDBJ databases">
        <title>Genome sequencing of novel species.</title>
        <authorList>
            <person name="Heo J."/>
            <person name="Kim S.-J."/>
            <person name="Kim J.-S."/>
            <person name="Hong S.-B."/>
            <person name="Kwon S.-W."/>
        </authorList>
    </citation>
    <scope>NUCLEOTIDE SEQUENCE [LARGE SCALE GENOMIC DNA]</scope>
    <source>
        <strain evidence="2 3">AF9R3</strain>
    </source>
</reference>
<sequence length="330" mass="34894">MRRLLLALGALAAAGAVHAQAQEFGYKDWAGACDNTRHCEIVGYQREEAELPVTLMLARDAGGSAPVQAWLMALSGDGEAANLSIRAGNVVIQGINGVLKPEQIARLLPALKKADTASVTDGKQQWELSLAGLNAALLKMDDLQGRVDTATALARPGSKPASSVPSALPAPLLRAAPVAATRASDAALLPKLLKALPANDCQDGPGADASLRHQVVRLTGRQVLLFVECVRGAYQSSYALWLANDKPPYAPQVLPLPLPGGERDDAPMEPEFNRGVLHTYGKGRGIGDCGDATEWLWTADGFQLLSATRAPMCRGMPGGGFPLRLWTARR</sequence>
<evidence type="ECO:0000313" key="3">
    <source>
        <dbReference type="Proteomes" id="UP000503117"/>
    </source>
</evidence>
<dbReference type="EMBL" id="CP051684">
    <property type="protein sequence ID" value="QJD94208.1"/>
    <property type="molecule type" value="Genomic_DNA"/>
</dbReference>
<keyword evidence="1" id="KW-0732">Signal</keyword>
<accession>A0ABX6MIT4</accession>
<protein>
    <submittedName>
        <fullName evidence="2">DUF1176 domain-containing protein</fullName>
    </submittedName>
</protein>
<organism evidence="2 3">
    <name type="scientific">Duganella dendranthematis</name>
    <dbReference type="NCBI Taxonomy" id="2728021"/>
    <lineage>
        <taxon>Bacteria</taxon>
        <taxon>Pseudomonadati</taxon>
        <taxon>Pseudomonadota</taxon>
        <taxon>Betaproteobacteria</taxon>
        <taxon>Burkholderiales</taxon>
        <taxon>Oxalobacteraceae</taxon>
        <taxon>Telluria group</taxon>
        <taxon>Duganella</taxon>
    </lineage>
</organism>
<dbReference type="InterPro" id="IPR009560">
    <property type="entry name" value="DUF1176"/>
</dbReference>
<name>A0ABX6MIT4_9BURK</name>
<dbReference type="Proteomes" id="UP000503117">
    <property type="component" value="Chromosome"/>
</dbReference>
<gene>
    <name evidence="2" type="ORF">HH213_19990</name>
</gene>
<proteinExistence type="predicted"/>
<evidence type="ECO:0000313" key="2">
    <source>
        <dbReference type="EMBL" id="QJD94208.1"/>
    </source>
</evidence>
<evidence type="ECO:0000256" key="1">
    <source>
        <dbReference type="SAM" id="SignalP"/>
    </source>
</evidence>
<keyword evidence="3" id="KW-1185">Reference proteome</keyword>
<dbReference type="Pfam" id="PF06674">
    <property type="entry name" value="DUF1176"/>
    <property type="match status" value="1"/>
</dbReference>
<feature type="signal peptide" evidence="1">
    <location>
        <begin position="1"/>
        <end position="19"/>
    </location>
</feature>